<reference evidence="1" key="1">
    <citation type="submission" date="2021-06" db="EMBL/GenBank/DDBJ databases">
        <authorList>
            <person name="Kallberg Y."/>
            <person name="Tangrot J."/>
            <person name="Rosling A."/>
        </authorList>
    </citation>
    <scope>NUCLEOTIDE SEQUENCE</scope>
    <source>
        <strain evidence="1">AU212A</strain>
    </source>
</reference>
<name>A0ACA9MR68_9GLOM</name>
<keyword evidence="2" id="KW-1185">Reference proteome</keyword>
<dbReference type="EMBL" id="CAJVPM010015266">
    <property type="protein sequence ID" value="CAG8606785.1"/>
    <property type="molecule type" value="Genomic_DNA"/>
</dbReference>
<dbReference type="Proteomes" id="UP000789860">
    <property type="component" value="Unassembled WGS sequence"/>
</dbReference>
<protein>
    <submittedName>
        <fullName evidence="1">831_t:CDS:1</fullName>
    </submittedName>
</protein>
<proteinExistence type="predicted"/>
<evidence type="ECO:0000313" key="2">
    <source>
        <dbReference type="Proteomes" id="UP000789860"/>
    </source>
</evidence>
<sequence>MPCHLHPTSALYGLGYTPDYIVYHELVMTSKEYMQCVTAVDPYWLAEMGPMFYSIKEKNFTQKEKRAANRAEMARMTMEMQMKTAREKEEEEAKELQRKATTIPKSSKIVIPGRREPGVPPRKRGFGI</sequence>
<gene>
    <name evidence="1" type="ORF">SCALOS_LOCUS7131</name>
</gene>
<feature type="non-terminal residue" evidence="1">
    <location>
        <position position="1"/>
    </location>
</feature>
<organism evidence="1 2">
    <name type="scientific">Scutellospora calospora</name>
    <dbReference type="NCBI Taxonomy" id="85575"/>
    <lineage>
        <taxon>Eukaryota</taxon>
        <taxon>Fungi</taxon>
        <taxon>Fungi incertae sedis</taxon>
        <taxon>Mucoromycota</taxon>
        <taxon>Glomeromycotina</taxon>
        <taxon>Glomeromycetes</taxon>
        <taxon>Diversisporales</taxon>
        <taxon>Gigasporaceae</taxon>
        <taxon>Scutellospora</taxon>
    </lineage>
</organism>
<comment type="caution">
    <text evidence="1">The sequence shown here is derived from an EMBL/GenBank/DDBJ whole genome shotgun (WGS) entry which is preliminary data.</text>
</comment>
<evidence type="ECO:0000313" key="1">
    <source>
        <dbReference type="EMBL" id="CAG8606785.1"/>
    </source>
</evidence>
<accession>A0ACA9MR68</accession>